<gene>
    <name evidence="9" type="ORF">NBRC111893_301</name>
</gene>
<dbReference type="Proteomes" id="UP000286974">
    <property type="component" value="Unassembled WGS sequence"/>
</dbReference>
<accession>A0A401FIG7</accession>
<dbReference type="GO" id="GO:0005829">
    <property type="term" value="C:cytosol"/>
    <property type="evidence" value="ECO:0007669"/>
    <property type="project" value="TreeGrafter"/>
</dbReference>
<evidence type="ECO:0000256" key="6">
    <source>
        <dbReference type="ARBA" id="ARBA00022777"/>
    </source>
</evidence>
<evidence type="ECO:0000256" key="2">
    <source>
        <dbReference type="ARBA" id="ARBA00011066"/>
    </source>
</evidence>
<keyword evidence="6 9" id="KW-0418">Kinase</keyword>
<feature type="domain" description="Aspartate/glutamate/uridylate kinase" evidence="8">
    <location>
        <begin position="1"/>
        <end position="62"/>
    </location>
</feature>
<keyword evidence="5 9" id="KW-0808">Transferase</keyword>
<dbReference type="InterPro" id="IPR001048">
    <property type="entry name" value="Asp/Glu/Uridylate_kinase"/>
</dbReference>
<dbReference type="AlphaFoldDB" id="A0A401FIG7"/>
<evidence type="ECO:0000256" key="4">
    <source>
        <dbReference type="ARBA" id="ARBA00022503"/>
    </source>
</evidence>
<dbReference type="Gene3D" id="3.40.1160.10">
    <property type="entry name" value="Acetylglutamate kinase-like"/>
    <property type="match status" value="1"/>
</dbReference>
<evidence type="ECO:0000313" key="9">
    <source>
        <dbReference type="EMBL" id="GAY72155.1"/>
    </source>
</evidence>
<dbReference type="Pfam" id="PF00696">
    <property type="entry name" value="AA_kinase"/>
    <property type="match status" value="1"/>
</dbReference>
<name>A0A401FIG7_9LACO</name>
<comment type="catalytic activity">
    <reaction evidence="7">
        <text>hydrogencarbonate + NH4(+) + ATP = carbamoyl phosphate + ADP + H2O + H(+)</text>
        <dbReference type="Rhea" id="RHEA:10152"/>
        <dbReference type="ChEBI" id="CHEBI:15377"/>
        <dbReference type="ChEBI" id="CHEBI:15378"/>
        <dbReference type="ChEBI" id="CHEBI:17544"/>
        <dbReference type="ChEBI" id="CHEBI:28938"/>
        <dbReference type="ChEBI" id="CHEBI:30616"/>
        <dbReference type="ChEBI" id="CHEBI:58228"/>
        <dbReference type="ChEBI" id="CHEBI:456216"/>
        <dbReference type="EC" id="2.7.2.2"/>
    </reaction>
</comment>
<dbReference type="InterPro" id="IPR003964">
    <property type="entry name" value="Carb_kinase"/>
</dbReference>
<evidence type="ECO:0000256" key="5">
    <source>
        <dbReference type="ARBA" id="ARBA00022679"/>
    </source>
</evidence>
<dbReference type="GO" id="GO:0019546">
    <property type="term" value="P:L-arginine deiminase pathway"/>
    <property type="evidence" value="ECO:0007669"/>
    <property type="project" value="TreeGrafter"/>
</dbReference>
<dbReference type="EC" id="2.7.2.2" evidence="3"/>
<evidence type="ECO:0000259" key="8">
    <source>
        <dbReference type="Pfam" id="PF00696"/>
    </source>
</evidence>
<evidence type="ECO:0000256" key="1">
    <source>
        <dbReference type="ARBA" id="ARBA00005118"/>
    </source>
</evidence>
<keyword evidence="10" id="KW-1185">Reference proteome</keyword>
<dbReference type="EMBL" id="BEXA01000001">
    <property type="protein sequence ID" value="GAY72155.1"/>
    <property type="molecule type" value="Genomic_DNA"/>
</dbReference>
<evidence type="ECO:0000256" key="3">
    <source>
        <dbReference type="ARBA" id="ARBA00013070"/>
    </source>
</evidence>
<evidence type="ECO:0000313" key="10">
    <source>
        <dbReference type="Proteomes" id="UP000286974"/>
    </source>
</evidence>
<dbReference type="SUPFAM" id="SSF53633">
    <property type="entry name" value="Carbamate kinase-like"/>
    <property type="match status" value="1"/>
</dbReference>
<sequence length="82" mass="8958">MTAVENIYVNFNKPDQKKLEHVTVSELEKYIGEDQFAKGSMLPKVQAAIDFVKSTKHEAVVTALDNIDGFISNGSGTIISAD</sequence>
<dbReference type="UniPathway" id="UPA00996">
    <property type="reaction ID" value="UER00366"/>
</dbReference>
<keyword evidence="4" id="KW-0056">Arginine metabolism</keyword>
<dbReference type="PANTHER" id="PTHR30409:SF1">
    <property type="entry name" value="CARBAMATE KINASE-RELATED"/>
    <property type="match status" value="1"/>
</dbReference>
<comment type="caution">
    <text evidence="9">The sequence shown here is derived from an EMBL/GenBank/DDBJ whole genome shotgun (WGS) entry which is preliminary data.</text>
</comment>
<comment type="pathway">
    <text evidence="1">Metabolic intermediate metabolism; carbamoyl phosphate degradation; CO(2) and NH(3) from carbamoyl phosphate: step 1/1.</text>
</comment>
<comment type="similarity">
    <text evidence="2">Belongs to the carbamate kinase family.</text>
</comment>
<dbReference type="InterPro" id="IPR036393">
    <property type="entry name" value="AceGlu_kinase-like_sf"/>
</dbReference>
<dbReference type="GO" id="GO:0008804">
    <property type="term" value="F:carbamate kinase activity"/>
    <property type="evidence" value="ECO:0007669"/>
    <property type="project" value="UniProtKB-EC"/>
</dbReference>
<proteinExistence type="inferred from homology"/>
<protein>
    <recommendedName>
        <fullName evidence="3">carbamate kinase</fullName>
        <ecNumber evidence="3">2.7.2.2</ecNumber>
    </recommendedName>
</protein>
<reference evidence="9 10" key="1">
    <citation type="submission" date="2017-11" db="EMBL/GenBank/DDBJ databases">
        <title>Draft Genome Sequence of Lactobacillus curieae NBRC 111893 isolated from Koso, a Japanese sugar-Vegetable Fermented Beverage.</title>
        <authorList>
            <person name="Chiou T.Y."/>
            <person name="Oshima K."/>
            <person name="Suda W."/>
            <person name="Hattori M."/>
            <person name="Takahashi T."/>
        </authorList>
    </citation>
    <scope>NUCLEOTIDE SEQUENCE [LARGE SCALE GENOMIC DNA]</scope>
    <source>
        <strain evidence="9 10">NBRC111893</strain>
    </source>
</reference>
<dbReference type="PANTHER" id="PTHR30409">
    <property type="entry name" value="CARBAMATE KINASE"/>
    <property type="match status" value="1"/>
</dbReference>
<organism evidence="9 10">
    <name type="scientific">Lentilactobacillus kosonis</name>
    <dbReference type="NCBI Taxonomy" id="2810561"/>
    <lineage>
        <taxon>Bacteria</taxon>
        <taxon>Bacillati</taxon>
        <taxon>Bacillota</taxon>
        <taxon>Bacilli</taxon>
        <taxon>Lactobacillales</taxon>
        <taxon>Lactobacillaceae</taxon>
        <taxon>Lentilactobacillus</taxon>
    </lineage>
</organism>
<evidence type="ECO:0000256" key="7">
    <source>
        <dbReference type="ARBA" id="ARBA00048467"/>
    </source>
</evidence>